<accession>A0ABR2P0D6</accession>
<proteinExistence type="predicted"/>
<comment type="caution">
    <text evidence="1">The sequence shown here is derived from an EMBL/GenBank/DDBJ whole genome shotgun (WGS) entry which is preliminary data.</text>
</comment>
<gene>
    <name evidence="1" type="ORF">V6N11_049369</name>
</gene>
<organism evidence="1 2">
    <name type="scientific">Hibiscus sabdariffa</name>
    <name type="common">roselle</name>
    <dbReference type="NCBI Taxonomy" id="183260"/>
    <lineage>
        <taxon>Eukaryota</taxon>
        <taxon>Viridiplantae</taxon>
        <taxon>Streptophyta</taxon>
        <taxon>Embryophyta</taxon>
        <taxon>Tracheophyta</taxon>
        <taxon>Spermatophyta</taxon>
        <taxon>Magnoliopsida</taxon>
        <taxon>eudicotyledons</taxon>
        <taxon>Gunneridae</taxon>
        <taxon>Pentapetalae</taxon>
        <taxon>rosids</taxon>
        <taxon>malvids</taxon>
        <taxon>Malvales</taxon>
        <taxon>Malvaceae</taxon>
        <taxon>Malvoideae</taxon>
        <taxon>Hibiscus</taxon>
    </lineage>
</organism>
<keyword evidence="2" id="KW-1185">Reference proteome</keyword>
<evidence type="ECO:0000313" key="1">
    <source>
        <dbReference type="EMBL" id="KAK8981877.1"/>
    </source>
</evidence>
<dbReference type="EMBL" id="JBBPBN010000088">
    <property type="protein sequence ID" value="KAK8981877.1"/>
    <property type="molecule type" value="Genomic_DNA"/>
</dbReference>
<dbReference type="Proteomes" id="UP001396334">
    <property type="component" value="Unassembled WGS sequence"/>
</dbReference>
<reference evidence="1 2" key="1">
    <citation type="journal article" date="2024" name="G3 (Bethesda)">
        <title>Genome assembly of Hibiscus sabdariffa L. provides insights into metabolisms of medicinal natural products.</title>
        <authorList>
            <person name="Kim T."/>
        </authorList>
    </citation>
    <scope>NUCLEOTIDE SEQUENCE [LARGE SCALE GENOMIC DNA]</scope>
    <source>
        <strain evidence="1">TK-2024</strain>
        <tissue evidence="1">Old leaves</tissue>
    </source>
</reference>
<sequence length="101" mass="11151">MLSRERACQSIRLLGVTRSASRMLVDLGVCRCSRGNASSWIWCYKTRGWQLDPEPLGHEIAEDVFCVLAVAEANAVSIVENLLRILREGNAKSKATAANVF</sequence>
<name>A0ABR2P0D6_9ROSI</name>
<protein>
    <submittedName>
        <fullName evidence="1">Uncharacterized protein</fullName>
    </submittedName>
</protein>
<evidence type="ECO:0000313" key="2">
    <source>
        <dbReference type="Proteomes" id="UP001396334"/>
    </source>
</evidence>